<dbReference type="InterPro" id="IPR001000">
    <property type="entry name" value="GH10_dom"/>
</dbReference>
<dbReference type="SMART" id="SM00633">
    <property type="entry name" value="Glyco_10"/>
    <property type="match status" value="1"/>
</dbReference>
<dbReference type="InterPro" id="IPR003305">
    <property type="entry name" value="CenC_carb-bd"/>
</dbReference>
<feature type="domain" description="GH10" evidence="7">
    <location>
        <begin position="205"/>
        <end position="489"/>
    </location>
</feature>
<dbReference type="EMBL" id="JADCNL010000004">
    <property type="protein sequence ID" value="KAG0485465.1"/>
    <property type="molecule type" value="Genomic_DNA"/>
</dbReference>
<dbReference type="GO" id="GO:0031176">
    <property type="term" value="F:endo-1,4-beta-xylanase activity"/>
    <property type="evidence" value="ECO:0007669"/>
    <property type="project" value="UniProtKB-ARBA"/>
</dbReference>
<dbReference type="OrthoDB" id="5590282at2759"/>
<dbReference type="Proteomes" id="UP000636800">
    <property type="component" value="Unassembled WGS sequence"/>
</dbReference>
<keyword evidence="5" id="KW-0624">Polysaccharide degradation</keyword>
<comment type="caution">
    <text evidence="8">The sequence shown here is derived from an EMBL/GenBank/DDBJ whole genome shotgun (WGS) entry which is preliminary data.</text>
</comment>
<gene>
    <name evidence="8" type="ORF">HPP92_009544</name>
</gene>
<evidence type="ECO:0000313" key="8">
    <source>
        <dbReference type="EMBL" id="KAG0485465.1"/>
    </source>
</evidence>
<protein>
    <recommendedName>
        <fullName evidence="7">GH10 domain-containing protein</fullName>
    </recommendedName>
</protein>
<dbReference type="GO" id="GO:0000272">
    <property type="term" value="P:polysaccharide catabolic process"/>
    <property type="evidence" value="ECO:0007669"/>
    <property type="project" value="UniProtKB-KW"/>
</dbReference>
<organism evidence="8 9">
    <name type="scientific">Vanilla planifolia</name>
    <name type="common">Vanilla</name>
    <dbReference type="NCBI Taxonomy" id="51239"/>
    <lineage>
        <taxon>Eukaryota</taxon>
        <taxon>Viridiplantae</taxon>
        <taxon>Streptophyta</taxon>
        <taxon>Embryophyta</taxon>
        <taxon>Tracheophyta</taxon>
        <taxon>Spermatophyta</taxon>
        <taxon>Magnoliopsida</taxon>
        <taxon>Liliopsida</taxon>
        <taxon>Asparagales</taxon>
        <taxon>Orchidaceae</taxon>
        <taxon>Vanilloideae</taxon>
        <taxon>Vanilleae</taxon>
        <taxon>Vanilla</taxon>
    </lineage>
</organism>
<keyword evidence="3" id="KW-0378">Hydrolase</keyword>
<proteinExistence type="inferred from homology"/>
<dbReference type="InterPro" id="IPR008979">
    <property type="entry name" value="Galactose-bd-like_sf"/>
</dbReference>
<dbReference type="PANTHER" id="PTHR31490">
    <property type="entry name" value="GLYCOSYL HYDROLASE"/>
    <property type="match status" value="1"/>
</dbReference>
<evidence type="ECO:0000259" key="7">
    <source>
        <dbReference type="PROSITE" id="PS51760"/>
    </source>
</evidence>
<name>A0A835R4R4_VANPL</name>
<dbReference type="SUPFAM" id="SSF51445">
    <property type="entry name" value="(Trans)glycosidases"/>
    <property type="match status" value="1"/>
</dbReference>
<evidence type="ECO:0000256" key="1">
    <source>
        <dbReference type="ARBA" id="ARBA00007495"/>
    </source>
</evidence>
<feature type="signal peptide" evidence="6">
    <location>
        <begin position="1"/>
        <end position="22"/>
    </location>
</feature>
<keyword evidence="9" id="KW-1185">Reference proteome</keyword>
<dbReference type="PANTHER" id="PTHR31490:SF2">
    <property type="entry name" value="GLYCOSYL HYDROLASE FAMILY 10 PROTEIN"/>
    <property type="match status" value="1"/>
</dbReference>
<accession>A0A835R4R4</accession>
<dbReference type="Pfam" id="PF02018">
    <property type="entry name" value="CBM_4_9"/>
    <property type="match status" value="1"/>
</dbReference>
<dbReference type="InterPro" id="IPR044846">
    <property type="entry name" value="GH10"/>
</dbReference>
<dbReference type="PROSITE" id="PS51760">
    <property type="entry name" value="GH10_2"/>
    <property type="match status" value="1"/>
</dbReference>
<evidence type="ECO:0000256" key="3">
    <source>
        <dbReference type="ARBA" id="ARBA00022801"/>
    </source>
</evidence>
<sequence length="557" mass="62043">MKLFLLKLVAVLLASPVNIVTSTSYDYSASLECLAEPLEPQYRGGIITNPSFIDGAQGWSGDGEARTSHTGNRYLVVHKRTKPHQRATQVVHLQQGMLYTFSAWLQSSEGSCDVIVIFRTGGELVRAGAVEANSGCWSMLKGGLTVDHTGPATLSFQSNNSAAEIWVDSVSLQPFTAEEWRSHQTESIRKARTAVVRLKAVDGNGAAVPNATVFIQQRRPGFPFGCAMPQTILTNAAYQSWFTSRFTVTTFENEMKWYSTERSQGWEDYSVADAMIAFAQRHGIAVRGHNVFWDDPKYQMGWVTALYGEQLRNAANRRLFSVVSRYKGKVIAWDVVNENLHFSFFEQRLGGSFSGEAILQASKINPGAVMFLNDYNTLEQPGDPKSTPEKYARKLTEMKAYTKNVSLDQPNIPFMRAALDKLARAGVPIWLTEVDVFKSPNQAWYLEEVLREGYGHPAVQGIVMWGGWHQEGCNKMCLTDNSFRNLATGDVVDRLLKEWRSEHVAGTTDADGFFQARLFHGEHDIVVVHPSGEMNVSRELTVAPSSSSDDFLQVVVL</sequence>
<evidence type="ECO:0000256" key="6">
    <source>
        <dbReference type="SAM" id="SignalP"/>
    </source>
</evidence>
<evidence type="ECO:0000256" key="5">
    <source>
        <dbReference type="ARBA" id="ARBA00023326"/>
    </source>
</evidence>
<dbReference type="SUPFAM" id="SSF49785">
    <property type="entry name" value="Galactose-binding domain-like"/>
    <property type="match status" value="1"/>
</dbReference>
<feature type="chain" id="PRO_5032722462" description="GH10 domain-containing protein" evidence="6">
    <location>
        <begin position="23"/>
        <end position="557"/>
    </location>
</feature>
<dbReference type="Gene3D" id="2.60.120.260">
    <property type="entry name" value="Galactose-binding domain-like"/>
    <property type="match status" value="1"/>
</dbReference>
<keyword evidence="6" id="KW-0732">Signal</keyword>
<evidence type="ECO:0000256" key="2">
    <source>
        <dbReference type="ARBA" id="ARBA00022737"/>
    </source>
</evidence>
<dbReference type="Gene3D" id="3.20.20.80">
    <property type="entry name" value="Glycosidases"/>
    <property type="match status" value="1"/>
</dbReference>
<dbReference type="AlphaFoldDB" id="A0A835R4R4"/>
<dbReference type="Pfam" id="PF00331">
    <property type="entry name" value="Glyco_hydro_10"/>
    <property type="match status" value="1"/>
</dbReference>
<dbReference type="InterPro" id="IPR017853">
    <property type="entry name" value="GH"/>
</dbReference>
<evidence type="ECO:0000256" key="4">
    <source>
        <dbReference type="ARBA" id="ARBA00023277"/>
    </source>
</evidence>
<comment type="similarity">
    <text evidence="1">Belongs to the glycosyl hydrolase 10 (cellulase F) family.</text>
</comment>
<reference evidence="8 9" key="1">
    <citation type="journal article" date="2020" name="Nat. Food">
        <title>A phased Vanilla planifolia genome enables genetic improvement of flavour and production.</title>
        <authorList>
            <person name="Hasing T."/>
            <person name="Tang H."/>
            <person name="Brym M."/>
            <person name="Khazi F."/>
            <person name="Huang T."/>
            <person name="Chambers A.H."/>
        </authorList>
    </citation>
    <scope>NUCLEOTIDE SEQUENCE [LARGE SCALE GENOMIC DNA]</scope>
    <source>
        <tissue evidence="8">Leaf</tissue>
    </source>
</reference>
<evidence type="ECO:0000313" key="9">
    <source>
        <dbReference type="Proteomes" id="UP000636800"/>
    </source>
</evidence>
<keyword evidence="4" id="KW-0119">Carbohydrate metabolism</keyword>
<keyword evidence="2" id="KW-0677">Repeat</keyword>